<dbReference type="GO" id="GO:0016787">
    <property type="term" value="F:hydrolase activity"/>
    <property type="evidence" value="ECO:0007669"/>
    <property type="project" value="UniProtKB-KW"/>
</dbReference>
<organism evidence="2 3">
    <name type="scientific">Temperatibacter marinus</name>
    <dbReference type="NCBI Taxonomy" id="1456591"/>
    <lineage>
        <taxon>Bacteria</taxon>
        <taxon>Pseudomonadati</taxon>
        <taxon>Pseudomonadota</taxon>
        <taxon>Alphaproteobacteria</taxon>
        <taxon>Kordiimonadales</taxon>
        <taxon>Temperatibacteraceae</taxon>
        <taxon>Temperatibacter</taxon>
    </lineage>
</organism>
<dbReference type="PANTHER" id="PTHR12277:SF81">
    <property type="entry name" value="PROTEIN ABHD13"/>
    <property type="match status" value="1"/>
</dbReference>
<name>A0AA52EEU1_9PROT</name>
<dbReference type="KEGG" id="tmk:QGN29_12340"/>
<gene>
    <name evidence="2" type="ORF">QGN29_12340</name>
</gene>
<reference evidence="2" key="1">
    <citation type="submission" date="2023-04" db="EMBL/GenBank/DDBJ databases">
        <title>Complete genome sequence of Temperatibacter marinus.</title>
        <authorList>
            <person name="Rong J.-C."/>
            <person name="Yi M.-L."/>
            <person name="Zhao Q."/>
        </authorList>
    </citation>
    <scope>NUCLEOTIDE SEQUENCE</scope>
    <source>
        <strain evidence="2">NBRC 110045</strain>
    </source>
</reference>
<evidence type="ECO:0000259" key="1">
    <source>
        <dbReference type="Pfam" id="PF12146"/>
    </source>
</evidence>
<dbReference type="Gene3D" id="3.40.50.1820">
    <property type="entry name" value="alpha/beta hydrolase"/>
    <property type="match status" value="1"/>
</dbReference>
<keyword evidence="2" id="KW-0378">Hydrolase</keyword>
<dbReference type="Pfam" id="PF12146">
    <property type="entry name" value="Hydrolase_4"/>
    <property type="match status" value="1"/>
</dbReference>
<dbReference type="PANTHER" id="PTHR12277">
    <property type="entry name" value="ALPHA/BETA HYDROLASE DOMAIN-CONTAINING PROTEIN"/>
    <property type="match status" value="1"/>
</dbReference>
<dbReference type="Proteomes" id="UP001268683">
    <property type="component" value="Chromosome"/>
</dbReference>
<sequence>MPKLIKTLLKLLTGAYLLLCLGVYFAQHHLIFNFAPVEMDHVYAYDTPHEFITLDKEGVSLHGVLFKVKEKSKSRKLVLYFKGNAGNIGHSERMAKTFLALGYDVLSMDYRNFGKSRGAFTEEGLLEDALDWSQHAATKYGTENIKVAAWSMGGAFAAHLALETGIKDFIVFAPFKSVVDMGYRRHPYFVHEWFSRFPLRSDLRLSRIKDKSYIIYHGTKDKIVPYASGKALYESSNQNSVSFKTIEGENHLDIPWHTEVLSDIHSRWHLN</sequence>
<protein>
    <submittedName>
        <fullName evidence="2">Alpha/beta hydrolase</fullName>
    </submittedName>
</protein>
<dbReference type="EMBL" id="CP123872">
    <property type="protein sequence ID" value="WND02338.1"/>
    <property type="molecule type" value="Genomic_DNA"/>
</dbReference>
<feature type="domain" description="Serine aminopeptidase S33" evidence="1">
    <location>
        <begin position="73"/>
        <end position="197"/>
    </location>
</feature>
<dbReference type="AlphaFoldDB" id="A0AA52EEU1"/>
<evidence type="ECO:0000313" key="3">
    <source>
        <dbReference type="Proteomes" id="UP001268683"/>
    </source>
</evidence>
<dbReference type="SUPFAM" id="SSF53474">
    <property type="entry name" value="alpha/beta-Hydrolases"/>
    <property type="match status" value="1"/>
</dbReference>
<accession>A0AA52EEU1</accession>
<keyword evidence="3" id="KW-1185">Reference proteome</keyword>
<dbReference type="RefSeq" id="WP_310798174.1">
    <property type="nucleotide sequence ID" value="NZ_CP123872.1"/>
</dbReference>
<dbReference type="InterPro" id="IPR022742">
    <property type="entry name" value="Hydrolase_4"/>
</dbReference>
<dbReference type="InterPro" id="IPR029058">
    <property type="entry name" value="AB_hydrolase_fold"/>
</dbReference>
<proteinExistence type="predicted"/>
<evidence type="ECO:0000313" key="2">
    <source>
        <dbReference type="EMBL" id="WND02338.1"/>
    </source>
</evidence>